<evidence type="ECO:0000313" key="2">
    <source>
        <dbReference type="Proteomes" id="UP000275408"/>
    </source>
</evidence>
<protein>
    <submittedName>
        <fullName evidence="1">Uncharacterized protein</fullName>
    </submittedName>
</protein>
<dbReference type="STRING" id="46731.A0A3M6U401"/>
<dbReference type="PANTHER" id="PTHR46670">
    <property type="entry name" value="ENDO/EXONUCLEASE/PHOSPHATASE DOMAIN-CONTAINING PROTEIN"/>
    <property type="match status" value="1"/>
</dbReference>
<dbReference type="PANTHER" id="PTHR46670:SF3">
    <property type="entry name" value="ENDONUCLEASE_EXONUCLEASE_PHOSPHATASE DOMAIN-CONTAINING PROTEIN"/>
    <property type="match status" value="1"/>
</dbReference>
<dbReference type="EMBL" id="RCHS01002279">
    <property type="protein sequence ID" value="RMX48390.1"/>
    <property type="molecule type" value="Genomic_DNA"/>
</dbReference>
<evidence type="ECO:0000313" key="1">
    <source>
        <dbReference type="EMBL" id="RMX48390.1"/>
    </source>
</evidence>
<accession>A0A3M6U401</accession>
<comment type="caution">
    <text evidence="1">The sequence shown here is derived from an EMBL/GenBank/DDBJ whole genome shotgun (WGS) entry which is preliminary data.</text>
</comment>
<dbReference type="OrthoDB" id="5990278at2759"/>
<gene>
    <name evidence="1" type="ORF">pdam_00024886</name>
</gene>
<keyword evidence="2" id="KW-1185">Reference proteome</keyword>
<proteinExistence type="predicted"/>
<feature type="non-terminal residue" evidence="1">
    <location>
        <position position="359"/>
    </location>
</feature>
<name>A0A3M6U401_POCDA</name>
<organism evidence="1 2">
    <name type="scientific">Pocillopora damicornis</name>
    <name type="common">Cauliflower coral</name>
    <name type="synonym">Millepora damicornis</name>
    <dbReference type="NCBI Taxonomy" id="46731"/>
    <lineage>
        <taxon>Eukaryota</taxon>
        <taxon>Metazoa</taxon>
        <taxon>Cnidaria</taxon>
        <taxon>Anthozoa</taxon>
        <taxon>Hexacorallia</taxon>
        <taxon>Scleractinia</taxon>
        <taxon>Astrocoeniina</taxon>
        <taxon>Pocilloporidae</taxon>
        <taxon>Pocillopora</taxon>
    </lineage>
</organism>
<dbReference type="Proteomes" id="UP000275408">
    <property type="component" value="Unassembled WGS sequence"/>
</dbReference>
<dbReference type="AlphaFoldDB" id="A0A3M6U401"/>
<sequence>MNSLTDKKINTGEKTSFEFSKWTVQSASHNLHIIHKVPMSTFFAKFADNVETILPSNEELLIIGDCSINIDIAGINLIISQRSDIIIEDSPPVNRFLCDCFLSDHGMSIKPSFLEKTISFRKLKYIDLNSFQSNLPATDLHKNPPEAQEDLAKCYNGTLKVVLDKHAPLITSSIEERPHVPWFSEEIIRLNVKEERLERDGKELALYSSPKTVLAELSDQYDSVLSSILDKHAPLQTKTVIQHPAAPWYSEEIATEKTQRRKLERCWRHSGLLTDHQAYVTQCLLLKNLIFTTKLDYYSSLIDDAGKPDKLYPSCTLASDLTNNFANFFAEKIATIKEQLVSRVTFSPTVTLFDTPKLD</sequence>
<reference evidence="1 2" key="1">
    <citation type="journal article" date="2018" name="Sci. Rep.">
        <title>Comparative analysis of the Pocillopora damicornis genome highlights role of immune system in coral evolution.</title>
        <authorList>
            <person name="Cunning R."/>
            <person name="Bay R.A."/>
            <person name="Gillette P."/>
            <person name="Baker A.C."/>
            <person name="Traylor-Knowles N."/>
        </authorList>
    </citation>
    <scope>NUCLEOTIDE SEQUENCE [LARGE SCALE GENOMIC DNA]</scope>
    <source>
        <strain evidence="1">RSMAS</strain>
        <tissue evidence="1">Whole animal</tissue>
    </source>
</reference>